<dbReference type="OrthoDB" id="6247020at2759"/>
<dbReference type="GO" id="GO:0030141">
    <property type="term" value="C:secretory granule"/>
    <property type="evidence" value="ECO:0007669"/>
    <property type="project" value="TreeGrafter"/>
</dbReference>
<dbReference type="GO" id="GO:0005886">
    <property type="term" value="C:plasma membrane"/>
    <property type="evidence" value="ECO:0007669"/>
    <property type="project" value="TreeGrafter"/>
</dbReference>
<dbReference type="GO" id="GO:0045955">
    <property type="term" value="P:negative regulation of calcium ion-dependent exocytosis"/>
    <property type="evidence" value="ECO:0007669"/>
    <property type="project" value="TreeGrafter"/>
</dbReference>
<feature type="compositionally biased region" description="Polar residues" evidence="1">
    <location>
        <begin position="174"/>
        <end position="188"/>
    </location>
</feature>
<dbReference type="PANTHER" id="PTHR28597">
    <property type="entry name" value="VOLTAGE-DEPENDENT CALCIUM CHANNEL BETA SUBUNIT-ASSOCIATED REGULATORY PROTEIN"/>
    <property type="match status" value="1"/>
</dbReference>
<sequence length="188" mass="21207">MLKTRNRSHLMSTAGAQSSESSRVDVTTSFESSTTNDSDSKLPTFPSTCTTTLGLAFDSLNIETLSETPTAYALKTAARKRQDFQNCHRRPQGNSWQSVEYPTTDSNCASSQPFDGNPANSKRLKQGVFFKLLNANFSRSKSRENKRDYSIDEKTDAVFREFMRYDPVLDQKQDSPQNHRSSFDFISS</sequence>
<keyword evidence="3" id="KW-1185">Reference proteome</keyword>
<feature type="compositionally biased region" description="Polar residues" evidence="1">
    <location>
        <begin position="92"/>
        <end position="120"/>
    </location>
</feature>
<dbReference type="Proteomes" id="UP000593567">
    <property type="component" value="Unassembled WGS sequence"/>
</dbReference>
<gene>
    <name evidence="2" type="ORF">EB796_020940</name>
</gene>
<reference evidence="2" key="1">
    <citation type="submission" date="2020-06" db="EMBL/GenBank/DDBJ databases">
        <title>Draft genome of Bugula neritina, a colonial animal packing powerful symbionts and potential medicines.</title>
        <authorList>
            <person name="Rayko M."/>
        </authorList>
    </citation>
    <scope>NUCLEOTIDE SEQUENCE [LARGE SCALE GENOMIC DNA]</scope>
    <source>
        <strain evidence="2">Kwan_BN1</strain>
    </source>
</reference>
<evidence type="ECO:0000313" key="2">
    <source>
        <dbReference type="EMBL" id="KAF6020784.1"/>
    </source>
</evidence>
<evidence type="ECO:0000256" key="1">
    <source>
        <dbReference type="SAM" id="MobiDB-lite"/>
    </source>
</evidence>
<dbReference type="AlphaFoldDB" id="A0A7J7J4Y2"/>
<evidence type="ECO:0000313" key="3">
    <source>
        <dbReference type="Proteomes" id="UP000593567"/>
    </source>
</evidence>
<feature type="region of interest" description="Disordered" evidence="1">
    <location>
        <begin position="84"/>
        <end position="121"/>
    </location>
</feature>
<protein>
    <submittedName>
        <fullName evidence="2">Uncharacterized protein</fullName>
    </submittedName>
</protein>
<name>A0A7J7J4Y2_BUGNE</name>
<feature type="region of interest" description="Disordered" evidence="1">
    <location>
        <begin position="166"/>
        <end position="188"/>
    </location>
</feature>
<feature type="region of interest" description="Disordered" evidence="1">
    <location>
        <begin position="1"/>
        <end position="42"/>
    </location>
</feature>
<organism evidence="2 3">
    <name type="scientific">Bugula neritina</name>
    <name type="common">Brown bryozoan</name>
    <name type="synonym">Sertularia neritina</name>
    <dbReference type="NCBI Taxonomy" id="10212"/>
    <lineage>
        <taxon>Eukaryota</taxon>
        <taxon>Metazoa</taxon>
        <taxon>Spiralia</taxon>
        <taxon>Lophotrochozoa</taxon>
        <taxon>Bryozoa</taxon>
        <taxon>Gymnolaemata</taxon>
        <taxon>Cheilostomatida</taxon>
        <taxon>Flustrina</taxon>
        <taxon>Buguloidea</taxon>
        <taxon>Bugulidae</taxon>
        <taxon>Bugula</taxon>
    </lineage>
</organism>
<dbReference type="InterPro" id="IPR037658">
    <property type="entry name" value="CBARP"/>
</dbReference>
<dbReference type="PANTHER" id="PTHR28597:SF1">
    <property type="entry name" value="VOLTAGE-DEPENDENT CALCIUM CHANNEL BETA SUBUNIT-ASSOCIATED REGULATORY PROTEIN"/>
    <property type="match status" value="1"/>
</dbReference>
<comment type="caution">
    <text evidence="2">The sequence shown here is derived from an EMBL/GenBank/DDBJ whole genome shotgun (WGS) entry which is preliminary data.</text>
</comment>
<dbReference type="GO" id="GO:0044325">
    <property type="term" value="F:transmembrane transporter binding"/>
    <property type="evidence" value="ECO:0007669"/>
    <property type="project" value="InterPro"/>
</dbReference>
<accession>A0A7J7J4Y2</accession>
<feature type="compositionally biased region" description="Polar residues" evidence="1">
    <location>
        <begin position="9"/>
        <end position="37"/>
    </location>
</feature>
<dbReference type="EMBL" id="VXIV02003146">
    <property type="protein sequence ID" value="KAF6020784.1"/>
    <property type="molecule type" value="Genomic_DNA"/>
</dbReference>
<proteinExistence type="predicted"/>